<organism evidence="1 2">
    <name type="scientific">Stylosanthes scabra</name>
    <dbReference type="NCBI Taxonomy" id="79078"/>
    <lineage>
        <taxon>Eukaryota</taxon>
        <taxon>Viridiplantae</taxon>
        <taxon>Streptophyta</taxon>
        <taxon>Embryophyta</taxon>
        <taxon>Tracheophyta</taxon>
        <taxon>Spermatophyta</taxon>
        <taxon>Magnoliopsida</taxon>
        <taxon>eudicotyledons</taxon>
        <taxon>Gunneridae</taxon>
        <taxon>Pentapetalae</taxon>
        <taxon>rosids</taxon>
        <taxon>fabids</taxon>
        <taxon>Fabales</taxon>
        <taxon>Fabaceae</taxon>
        <taxon>Papilionoideae</taxon>
        <taxon>50 kb inversion clade</taxon>
        <taxon>dalbergioids sensu lato</taxon>
        <taxon>Dalbergieae</taxon>
        <taxon>Pterocarpus clade</taxon>
        <taxon>Stylosanthes</taxon>
    </lineage>
</organism>
<reference evidence="1 2" key="1">
    <citation type="journal article" date="2023" name="Plants (Basel)">
        <title>Bridging the Gap: Combining Genomics and Transcriptomics Approaches to Understand Stylosanthes scabra, an Orphan Legume from the Brazilian Caatinga.</title>
        <authorList>
            <person name="Ferreira-Neto J.R.C."/>
            <person name="da Silva M.D."/>
            <person name="Binneck E."/>
            <person name="de Melo N.F."/>
            <person name="da Silva R.H."/>
            <person name="de Melo A.L.T.M."/>
            <person name="Pandolfi V."/>
            <person name="Bustamante F.O."/>
            <person name="Brasileiro-Vidal A.C."/>
            <person name="Benko-Iseppon A.M."/>
        </authorList>
    </citation>
    <scope>NUCLEOTIDE SEQUENCE [LARGE SCALE GENOMIC DNA]</scope>
    <source>
        <tissue evidence="1">Leaves</tissue>
    </source>
</reference>
<name>A0ABU6V6P2_9FABA</name>
<proteinExistence type="predicted"/>
<accession>A0ABU6V6P2</accession>
<protein>
    <submittedName>
        <fullName evidence="1">Uncharacterized protein</fullName>
    </submittedName>
</protein>
<comment type="caution">
    <text evidence="1">The sequence shown here is derived from an EMBL/GenBank/DDBJ whole genome shotgun (WGS) entry which is preliminary data.</text>
</comment>
<dbReference type="Proteomes" id="UP001341840">
    <property type="component" value="Unassembled WGS sequence"/>
</dbReference>
<dbReference type="EMBL" id="JASCZI010151072">
    <property type="protein sequence ID" value="MED6168734.1"/>
    <property type="molecule type" value="Genomic_DNA"/>
</dbReference>
<evidence type="ECO:0000313" key="2">
    <source>
        <dbReference type="Proteomes" id="UP001341840"/>
    </source>
</evidence>
<gene>
    <name evidence="1" type="ORF">PIB30_014197</name>
</gene>
<evidence type="ECO:0000313" key="1">
    <source>
        <dbReference type="EMBL" id="MED6168734.1"/>
    </source>
</evidence>
<keyword evidence="2" id="KW-1185">Reference proteome</keyword>
<sequence length="73" mass="8445">MKGHHSNLNVERQTSSIDVRRCQGCRSWWVYGWDGAGAENSDGDDESSMLAVGYEGILRRRMLRDFEWKPKGR</sequence>